<evidence type="ECO:0000313" key="16">
    <source>
        <dbReference type="EMBL" id="KKI65038.1"/>
    </source>
</evidence>
<evidence type="ECO:0000256" key="2">
    <source>
        <dbReference type="ARBA" id="ARBA00022475"/>
    </source>
</evidence>
<name>A0A0M2P577_STACC</name>
<feature type="domain" description="TcaA 4th" evidence="15">
    <location>
        <begin position="275"/>
        <end position="338"/>
    </location>
</feature>
<dbReference type="InterPro" id="IPR023599">
    <property type="entry name" value="Mem_prot_TcaA"/>
</dbReference>
<keyword evidence="4" id="KW-0479">Metal-binding</keyword>
<dbReference type="InterPro" id="IPR059113">
    <property type="entry name" value="Znf_ribbon"/>
</dbReference>
<evidence type="ECO:0000259" key="13">
    <source>
        <dbReference type="Pfam" id="PF22813"/>
    </source>
</evidence>
<feature type="domain" description="Putative zinc-ribbon" evidence="12">
    <location>
        <begin position="1"/>
        <end position="25"/>
    </location>
</feature>
<keyword evidence="5" id="KW-0863">Zinc-finger</keyword>
<dbReference type="EMBL" id="LAKJ01000003">
    <property type="protein sequence ID" value="KKI65038.1"/>
    <property type="molecule type" value="Genomic_DNA"/>
</dbReference>
<keyword evidence="8 10" id="KW-0472">Membrane</keyword>
<accession>A0A0M2P577</accession>
<dbReference type="InterPro" id="IPR054529">
    <property type="entry name" value="TcaA_2nd"/>
</dbReference>
<comment type="subcellular location">
    <subcellularLocation>
        <location evidence="1 10">Cell membrane</location>
        <topology evidence="1 10">Single-pass membrane protein</topology>
    </subcellularLocation>
</comment>
<dbReference type="Proteomes" id="UP000034455">
    <property type="component" value="Unassembled WGS sequence"/>
</dbReference>
<protein>
    <recommendedName>
        <fullName evidence="10">Membrane-associated protein</fullName>
    </recommendedName>
</protein>
<reference evidence="16 17" key="1">
    <citation type="submission" date="2015-03" db="EMBL/GenBank/DDBJ databases">
        <title>Genome Assembly of Staphylococcus cohnii subsp. cohnii strain G22B2.</title>
        <authorList>
            <person name="Nair G."/>
            <person name="Kaur G."/>
            <person name="Khatri I."/>
            <person name="Singh N.K."/>
            <person name="Sathyabama S."/>
            <person name="Maurya S.K."/>
            <person name="Subramanian S."/>
            <person name="Agrewala J.N."/>
            <person name="Mayilraj S."/>
        </authorList>
    </citation>
    <scope>NUCLEOTIDE SEQUENCE [LARGE SCALE GENOMIC DNA]</scope>
    <source>
        <strain evidence="16 17">G22B2</strain>
    </source>
</reference>
<dbReference type="AlphaFoldDB" id="A0A0M2P577"/>
<dbReference type="Pfam" id="PF22813">
    <property type="entry name" value="TcaA_2nd"/>
    <property type="match status" value="1"/>
</dbReference>
<comment type="similarity">
    <text evidence="10">Belongs to the tcaA family.</text>
</comment>
<evidence type="ECO:0000256" key="9">
    <source>
        <dbReference type="ARBA" id="ARBA00023251"/>
    </source>
</evidence>
<comment type="caution">
    <text evidence="16">The sequence shown here is derived from an EMBL/GenBank/DDBJ whole genome shotgun (WGS) entry which is preliminary data.</text>
</comment>
<feature type="domain" description="TcaA second" evidence="13">
    <location>
        <begin position="77"/>
        <end position="177"/>
    </location>
</feature>
<evidence type="ECO:0000256" key="8">
    <source>
        <dbReference type="ARBA" id="ARBA00023136"/>
    </source>
</evidence>
<evidence type="ECO:0000259" key="15">
    <source>
        <dbReference type="Pfam" id="PF22820"/>
    </source>
</evidence>
<evidence type="ECO:0000256" key="4">
    <source>
        <dbReference type="ARBA" id="ARBA00022723"/>
    </source>
</evidence>
<evidence type="ECO:0000259" key="12">
    <source>
        <dbReference type="Pfam" id="PF13248"/>
    </source>
</evidence>
<keyword evidence="2 10" id="KW-1003">Cell membrane</keyword>
<dbReference type="GO" id="GO:0008270">
    <property type="term" value="F:zinc ion binding"/>
    <property type="evidence" value="ECO:0007669"/>
    <property type="project" value="UniProtKB-KW"/>
</dbReference>
<dbReference type="Pfam" id="PF22820">
    <property type="entry name" value="TcaA_3rd_4th"/>
    <property type="match status" value="1"/>
</dbReference>
<evidence type="ECO:0000256" key="1">
    <source>
        <dbReference type="ARBA" id="ARBA00004162"/>
    </source>
</evidence>
<feature type="transmembrane region" description="Helical" evidence="11">
    <location>
        <begin position="51"/>
        <end position="71"/>
    </location>
</feature>
<dbReference type="GO" id="GO:0046677">
    <property type="term" value="P:response to antibiotic"/>
    <property type="evidence" value="ECO:0007669"/>
    <property type="project" value="UniProtKB-KW"/>
</dbReference>
<evidence type="ECO:0000313" key="17">
    <source>
        <dbReference type="Proteomes" id="UP000034455"/>
    </source>
</evidence>
<dbReference type="GO" id="GO:0005886">
    <property type="term" value="C:plasma membrane"/>
    <property type="evidence" value="ECO:0007669"/>
    <property type="project" value="UniProtKB-SubCell"/>
</dbReference>
<organism evidence="16 17">
    <name type="scientific">Staphylococcus cohnii subsp. cohnii</name>
    <dbReference type="NCBI Taxonomy" id="74704"/>
    <lineage>
        <taxon>Bacteria</taxon>
        <taxon>Bacillati</taxon>
        <taxon>Bacillota</taxon>
        <taxon>Bacilli</taxon>
        <taxon>Bacillales</taxon>
        <taxon>Staphylococcaceae</taxon>
        <taxon>Staphylococcus</taxon>
        <taxon>Staphylococcus cohnii species complex</taxon>
    </lineage>
</organism>
<evidence type="ECO:0000256" key="10">
    <source>
        <dbReference type="PIRNR" id="PIRNR032522"/>
    </source>
</evidence>
<dbReference type="PATRIC" id="fig|74704.6.peg.1724"/>
<dbReference type="InterPro" id="IPR054530">
    <property type="entry name" value="TcaA_4th"/>
</dbReference>
<feature type="domain" description="TcaA protein NTF2-like" evidence="14">
    <location>
        <begin position="358"/>
        <end position="460"/>
    </location>
</feature>
<dbReference type="InterPro" id="IPR054528">
    <property type="entry name" value="TcaA_5th"/>
</dbReference>
<gene>
    <name evidence="16" type="ORF">UF66_1681</name>
</gene>
<dbReference type="PANTHER" id="PTHR40038">
    <property type="entry name" value="MEMBRANE-ASSOCIATED PROTEIN TCAA"/>
    <property type="match status" value="1"/>
</dbReference>
<evidence type="ECO:0000259" key="14">
    <source>
        <dbReference type="Pfam" id="PF22819"/>
    </source>
</evidence>
<evidence type="ECO:0000256" key="11">
    <source>
        <dbReference type="SAM" id="Phobius"/>
    </source>
</evidence>
<sequence length="462" mass="52789">MQKCPKCGGNIRIGQRRCSHCGYRIESTSNEKMTRTSKENKKTVNNKARKIIPWGIAAFIIILLVIIFILLKNFNSPEAQSEILINAVDNNDTQKLSTLLSTQNNSVDENEAKAYIKYIKKEVGMKQYTKDIKQKIASLNNNETSEEDFVTAKNGEKVLRISKNGRRYLIFDNMSFTAPTKEAIVKPKYDTTYKFKANDKQRTVNAQKNKTTVIGEFIPGDYVIESKKEMANGQFSGELKFNFNNSNHETVDVSEDFNEAYIVLDLKGASEIDKDTVKVKVNDKTYDYTNNKEIGPYPKTQELTVSAEGEAKKKTFKSAETTVKTDNLKDKTYVTLNFDSDEIQDYVDKKEKEENSFRNKVVRFFGNYTAAMNNAHSQSNFNLVSSYLKKNTNNYKSIKNNVKENAIFYLPQPQITEIVRQGETYYITAQTVKENGQYGEVNYQLEGDDDASNLKVVKYSEE</sequence>
<evidence type="ECO:0000256" key="6">
    <source>
        <dbReference type="ARBA" id="ARBA00022833"/>
    </source>
</evidence>
<evidence type="ECO:0000256" key="5">
    <source>
        <dbReference type="ARBA" id="ARBA00022771"/>
    </source>
</evidence>
<evidence type="ECO:0000256" key="7">
    <source>
        <dbReference type="ARBA" id="ARBA00022989"/>
    </source>
</evidence>
<dbReference type="Pfam" id="PF13248">
    <property type="entry name" value="Zn_ribbon_3"/>
    <property type="match status" value="1"/>
</dbReference>
<proteinExistence type="inferred from homology"/>
<evidence type="ECO:0000256" key="3">
    <source>
        <dbReference type="ARBA" id="ARBA00022692"/>
    </source>
</evidence>
<keyword evidence="9" id="KW-0046">Antibiotic resistance</keyword>
<keyword evidence="7 11" id="KW-1133">Transmembrane helix</keyword>
<dbReference type="PANTHER" id="PTHR40038:SF1">
    <property type="entry name" value="MEMBRANE-ASSOCIATED PROTEIN TCAA"/>
    <property type="match status" value="1"/>
</dbReference>
<keyword evidence="3 11" id="KW-0812">Transmembrane</keyword>
<keyword evidence="6" id="KW-0862">Zinc</keyword>
<dbReference type="Pfam" id="PF22819">
    <property type="entry name" value="TcaA_5th"/>
    <property type="match status" value="1"/>
</dbReference>
<dbReference type="PIRSF" id="PIRSF032522">
    <property type="entry name" value="TcaA"/>
    <property type="match status" value="1"/>
</dbReference>